<dbReference type="SUPFAM" id="SSF55347">
    <property type="entry name" value="Glyceraldehyde-3-phosphate dehydrogenase-like, C-terminal domain"/>
    <property type="match status" value="1"/>
</dbReference>
<organism evidence="9 10">
    <name type="scientific">Sporosarcina siberiensis</name>
    <dbReference type="NCBI Taxonomy" id="1365606"/>
    <lineage>
        <taxon>Bacteria</taxon>
        <taxon>Bacillati</taxon>
        <taxon>Bacillota</taxon>
        <taxon>Bacilli</taxon>
        <taxon>Bacillales</taxon>
        <taxon>Caryophanaceae</taxon>
        <taxon>Sporosarcina</taxon>
    </lineage>
</organism>
<sequence>MKIGIIGTGNIAKYLLENINKNRKLEGKIVALFGRNEKVGQLLAEQYNADFFTDFKIFINSEMDIVVEAATIGVTVQYIKEVLESKKDVIISSIGAFNDNEFLKEMKETAQLHTKHIYLPSGAIGGLDLLQSANSLNGLKEVSITTRKSPESLGLEGVTKEQLLFDGSARDAIEKFPQNMNVALLLSIAGIGAEKTRVRVLVDPTIERNTHTIEADGDFGTMLLTIENNPMPDNPKTSYLAALSILSTLQNKNQSISIGS</sequence>
<dbReference type="InterPro" id="IPR005106">
    <property type="entry name" value="Asp/hSer_DH_NAD-bd"/>
</dbReference>
<comment type="function">
    <text evidence="6">Specifically catalyzes the NAD or NADP-dependent dehydrogenation of L-aspartate to iminoaspartate.</text>
</comment>
<proteinExistence type="inferred from homology"/>
<feature type="domain" description="Aspartate/homoserine dehydrogenase NAD-binding" evidence="8">
    <location>
        <begin position="7"/>
        <end position="120"/>
    </location>
</feature>
<protein>
    <recommendedName>
        <fullName evidence="6">L-aspartate dehydrogenase</fullName>
        <ecNumber evidence="6">1.4.1.21</ecNumber>
    </recommendedName>
</protein>
<dbReference type="SUPFAM" id="SSF51735">
    <property type="entry name" value="NAD(P)-binding Rossmann-fold domains"/>
    <property type="match status" value="1"/>
</dbReference>
<keyword evidence="3 6" id="KW-0521">NADP</keyword>
<evidence type="ECO:0000256" key="2">
    <source>
        <dbReference type="ARBA" id="ARBA00022642"/>
    </source>
</evidence>
<name>A0ABW4SLK9_9BACL</name>
<comment type="pathway">
    <text evidence="6">Cofactor biosynthesis; NAD(+) biosynthesis; iminoaspartate from L-aspartate (dehydrogenase route): step 1/1.</text>
</comment>
<dbReference type="NCBIfam" id="NF009829">
    <property type="entry name" value="PRK13303.1-4"/>
    <property type="match status" value="1"/>
</dbReference>
<evidence type="ECO:0000256" key="1">
    <source>
        <dbReference type="ARBA" id="ARBA00008331"/>
    </source>
</evidence>
<dbReference type="InterPro" id="IPR036291">
    <property type="entry name" value="NAD(P)-bd_dom_sf"/>
</dbReference>
<feature type="domain" description="Aspartate dehydrogenase" evidence="7">
    <location>
        <begin position="159"/>
        <end position="245"/>
    </location>
</feature>
<evidence type="ECO:0000259" key="7">
    <source>
        <dbReference type="Pfam" id="PF01958"/>
    </source>
</evidence>
<dbReference type="EMBL" id="JBHUGI010000035">
    <property type="protein sequence ID" value="MFD1929516.1"/>
    <property type="molecule type" value="Genomic_DNA"/>
</dbReference>
<dbReference type="EC" id="1.4.1.21" evidence="6"/>
<evidence type="ECO:0000259" key="8">
    <source>
        <dbReference type="Pfam" id="PF03447"/>
    </source>
</evidence>
<dbReference type="GO" id="GO:0033735">
    <property type="term" value="F:aspartate dehydrogenase [NAD(P)+] activity"/>
    <property type="evidence" value="ECO:0007669"/>
    <property type="project" value="UniProtKB-EC"/>
</dbReference>
<comment type="catalytic activity">
    <reaction evidence="6">
        <text>L-aspartate + NADP(+) + H2O = oxaloacetate + NH4(+) + NADPH + H(+)</text>
        <dbReference type="Rhea" id="RHEA:11784"/>
        <dbReference type="ChEBI" id="CHEBI:15377"/>
        <dbReference type="ChEBI" id="CHEBI:15378"/>
        <dbReference type="ChEBI" id="CHEBI:16452"/>
        <dbReference type="ChEBI" id="CHEBI:28938"/>
        <dbReference type="ChEBI" id="CHEBI:29991"/>
        <dbReference type="ChEBI" id="CHEBI:57783"/>
        <dbReference type="ChEBI" id="CHEBI:58349"/>
        <dbReference type="EC" id="1.4.1.21"/>
    </reaction>
</comment>
<evidence type="ECO:0000256" key="4">
    <source>
        <dbReference type="ARBA" id="ARBA00023002"/>
    </source>
</evidence>
<dbReference type="PIRSF" id="PIRSF005227">
    <property type="entry name" value="Asp_dh_NAD_syn"/>
    <property type="match status" value="1"/>
</dbReference>
<evidence type="ECO:0000313" key="10">
    <source>
        <dbReference type="Proteomes" id="UP001597218"/>
    </source>
</evidence>
<evidence type="ECO:0000256" key="6">
    <source>
        <dbReference type="HAMAP-Rule" id="MF_01265"/>
    </source>
</evidence>
<dbReference type="PANTHER" id="PTHR31873">
    <property type="entry name" value="L-ASPARTATE DEHYDROGENASE-RELATED"/>
    <property type="match status" value="1"/>
</dbReference>
<dbReference type="NCBIfam" id="TIGR03855">
    <property type="entry name" value="NAD_NadX"/>
    <property type="match status" value="1"/>
</dbReference>
<dbReference type="Gene3D" id="3.30.360.10">
    <property type="entry name" value="Dihydrodipicolinate Reductase, domain 2"/>
    <property type="match status" value="1"/>
</dbReference>
<dbReference type="RefSeq" id="WP_381539729.1">
    <property type="nucleotide sequence ID" value="NZ_JBHUGI010000035.1"/>
</dbReference>
<dbReference type="Gene3D" id="3.40.50.720">
    <property type="entry name" value="NAD(P)-binding Rossmann-like Domain"/>
    <property type="match status" value="1"/>
</dbReference>
<comment type="similarity">
    <text evidence="1 6">Belongs to the L-aspartate dehydrogenase family.</text>
</comment>
<accession>A0ABW4SLK9</accession>
<dbReference type="Pfam" id="PF03447">
    <property type="entry name" value="NAD_binding_3"/>
    <property type="match status" value="1"/>
</dbReference>
<feature type="binding site" evidence="6">
    <location>
        <position position="123"/>
    </location>
    <ligand>
        <name>NAD(+)</name>
        <dbReference type="ChEBI" id="CHEBI:57540"/>
    </ligand>
</feature>
<comment type="caution">
    <text evidence="9">The sequence shown here is derived from an EMBL/GenBank/DDBJ whole genome shotgun (WGS) entry which is preliminary data.</text>
</comment>
<keyword evidence="4 6" id="KW-0560">Oxidoreductase</keyword>
<feature type="binding site" evidence="6">
    <location>
        <position position="181"/>
    </location>
    <ligand>
        <name>NAD(+)</name>
        <dbReference type="ChEBI" id="CHEBI:57540"/>
    </ligand>
</feature>
<keyword evidence="2 6" id="KW-0662">Pyridine nucleotide biosynthesis</keyword>
<keyword evidence="10" id="KW-1185">Reference proteome</keyword>
<comment type="miscellaneous">
    <text evidence="6">The iminoaspartate product is unstable in aqueous solution and can decompose to oxaloacetate and ammonia.</text>
</comment>
<dbReference type="NCBIfam" id="NF009828">
    <property type="entry name" value="PRK13303.1-3"/>
    <property type="match status" value="1"/>
</dbReference>
<evidence type="ECO:0000256" key="5">
    <source>
        <dbReference type="ARBA" id="ARBA00023027"/>
    </source>
</evidence>
<dbReference type="InterPro" id="IPR011182">
    <property type="entry name" value="L-Asp_DH"/>
</dbReference>
<dbReference type="InterPro" id="IPR020626">
    <property type="entry name" value="Asp_DH_prok"/>
</dbReference>
<dbReference type="Proteomes" id="UP001597218">
    <property type="component" value="Unassembled WGS sequence"/>
</dbReference>
<evidence type="ECO:0000256" key="3">
    <source>
        <dbReference type="ARBA" id="ARBA00022857"/>
    </source>
</evidence>
<reference evidence="10" key="1">
    <citation type="journal article" date="2019" name="Int. J. Syst. Evol. Microbiol.">
        <title>The Global Catalogue of Microorganisms (GCM) 10K type strain sequencing project: providing services to taxonomists for standard genome sequencing and annotation.</title>
        <authorList>
            <consortium name="The Broad Institute Genomics Platform"/>
            <consortium name="The Broad Institute Genome Sequencing Center for Infectious Disease"/>
            <person name="Wu L."/>
            <person name="Ma J."/>
        </authorList>
    </citation>
    <scope>NUCLEOTIDE SEQUENCE [LARGE SCALE GENOMIC DNA]</scope>
    <source>
        <strain evidence="10">CGMCC 4.7177</strain>
    </source>
</reference>
<dbReference type="HAMAP" id="MF_01265">
    <property type="entry name" value="NadX"/>
    <property type="match status" value="1"/>
</dbReference>
<dbReference type="Pfam" id="PF01958">
    <property type="entry name" value="Asp_DH_C"/>
    <property type="match status" value="1"/>
</dbReference>
<dbReference type="PANTHER" id="PTHR31873:SF6">
    <property type="entry name" value="ASPARTATE DEHYDROGENASE DOMAIN-CONTAINING PROTEIN"/>
    <property type="match status" value="1"/>
</dbReference>
<keyword evidence="5 6" id="KW-0520">NAD</keyword>
<evidence type="ECO:0000313" key="9">
    <source>
        <dbReference type="EMBL" id="MFD1929516.1"/>
    </source>
</evidence>
<comment type="catalytic activity">
    <reaction evidence="6">
        <text>L-aspartate + NAD(+) + H2O = oxaloacetate + NH4(+) + NADH + H(+)</text>
        <dbReference type="Rhea" id="RHEA:11788"/>
        <dbReference type="ChEBI" id="CHEBI:15377"/>
        <dbReference type="ChEBI" id="CHEBI:15378"/>
        <dbReference type="ChEBI" id="CHEBI:16452"/>
        <dbReference type="ChEBI" id="CHEBI:28938"/>
        <dbReference type="ChEBI" id="CHEBI:29991"/>
        <dbReference type="ChEBI" id="CHEBI:57540"/>
        <dbReference type="ChEBI" id="CHEBI:57945"/>
        <dbReference type="EC" id="1.4.1.21"/>
    </reaction>
</comment>
<feature type="active site" evidence="6">
    <location>
        <position position="211"/>
    </location>
</feature>
<dbReference type="InterPro" id="IPR022487">
    <property type="entry name" value="Asp_DH_arc"/>
</dbReference>
<dbReference type="InterPro" id="IPR002811">
    <property type="entry name" value="Asp_DH"/>
</dbReference>
<gene>
    <name evidence="6 9" type="primary">nadX</name>
    <name evidence="9" type="ORF">ACFSFY_15850</name>
</gene>